<evidence type="ECO:0000259" key="2">
    <source>
        <dbReference type="Pfam" id="PF13340"/>
    </source>
</evidence>
<proteinExistence type="predicted"/>
<dbReference type="PANTHER" id="PTHR30007:SF0">
    <property type="entry name" value="TRANSPOSASE"/>
    <property type="match status" value="1"/>
</dbReference>
<comment type="caution">
    <text evidence="3">The sequence shown here is derived from an EMBL/GenBank/DDBJ whole genome shotgun (WGS) entry which is preliminary data.</text>
</comment>
<reference evidence="3 4" key="1">
    <citation type="submission" date="2019-07" db="EMBL/GenBank/DDBJ databases">
        <title>Whole genome shotgun sequence of Meiothermus hypogaeus NBRC 106114.</title>
        <authorList>
            <person name="Hosoyama A."/>
            <person name="Uohara A."/>
            <person name="Ohji S."/>
            <person name="Ichikawa N."/>
        </authorList>
    </citation>
    <scope>NUCLEOTIDE SEQUENCE [LARGE SCALE GENOMIC DNA]</scope>
    <source>
        <strain evidence="3 4">NBRC 106114</strain>
    </source>
</reference>
<name>A0A511QXY7_9DEIN</name>
<organism evidence="3 4">
    <name type="scientific">Meiothermus hypogaeus NBRC 106114</name>
    <dbReference type="NCBI Taxonomy" id="1227553"/>
    <lineage>
        <taxon>Bacteria</taxon>
        <taxon>Thermotogati</taxon>
        <taxon>Deinococcota</taxon>
        <taxon>Deinococci</taxon>
        <taxon>Thermales</taxon>
        <taxon>Thermaceae</taxon>
        <taxon>Meiothermus</taxon>
    </lineage>
</organism>
<feature type="region of interest" description="Disordered" evidence="1">
    <location>
        <begin position="94"/>
        <end position="141"/>
    </location>
</feature>
<sequence length="141" mass="15953">MASTRRSYPSDLSDAEWAILEPLIPAPKPGGRPAKVPRREIVSAILYVLENGIKWRAMPHDLPHWSTVYHYFRKWQKEGVWERVAQALVRWDREREGRQACPSALVMDSQSVKTTEKGGPGDTTGRRRSKGESGRTRGAVS</sequence>
<evidence type="ECO:0000256" key="1">
    <source>
        <dbReference type="SAM" id="MobiDB-lite"/>
    </source>
</evidence>
<dbReference type="OrthoDB" id="32553at2"/>
<gene>
    <name evidence="3" type="ORF">MHY01S_04100</name>
</gene>
<feature type="domain" description="Insertion element IS402-like" evidence="2">
    <location>
        <begin position="12"/>
        <end position="84"/>
    </location>
</feature>
<evidence type="ECO:0000313" key="3">
    <source>
        <dbReference type="EMBL" id="GEM82244.1"/>
    </source>
</evidence>
<dbReference type="EMBL" id="BJXL01000006">
    <property type="protein sequence ID" value="GEM82244.1"/>
    <property type="molecule type" value="Genomic_DNA"/>
</dbReference>
<dbReference type="InterPro" id="IPR025161">
    <property type="entry name" value="IS402-like_dom"/>
</dbReference>
<dbReference type="AlphaFoldDB" id="A0A511QXY7"/>
<evidence type="ECO:0000313" key="4">
    <source>
        <dbReference type="Proteomes" id="UP000321197"/>
    </source>
</evidence>
<dbReference type="Proteomes" id="UP000321197">
    <property type="component" value="Unassembled WGS sequence"/>
</dbReference>
<protein>
    <recommendedName>
        <fullName evidence="2">Insertion element IS402-like domain-containing protein</fullName>
    </recommendedName>
</protein>
<dbReference type="Pfam" id="PF13340">
    <property type="entry name" value="DUF4096"/>
    <property type="match status" value="1"/>
</dbReference>
<dbReference type="NCBIfam" id="NF033580">
    <property type="entry name" value="transpos_IS5_3"/>
    <property type="match status" value="1"/>
</dbReference>
<accession>A0A511QXY7</accession>
<dbReference type="RefSeq" id="WP_015586368.1">
    <property type="nucleotide sequence ID" value="NZ_BJXL01000006.1"/>
</dbReference>
<dbReference type="PANTHER" id="PTHR30007">
    <property type="entry name" value="PHP DOMAIN PROTEIN"/>
    <property type="match status" value="1"/>
</dbReference>